<proteinExistence type="predicted"/>
<dbReference type="Pfam" id="PF21531">
    <property type="entry name" value="Rv2175c_wHTH"/>
    <property type="match status" value="1"/>
</dbReference>
<dbReference type="RefSeq" id="WP_252622839.1">
    <property type="nucleotide sequence ID" value="NZ_CP099490.1"/>
</dbReference>
<feature type="domain" description="Rv2175c C-terminal" evidence="1">
    <location>
        <begin position="75"/>
        <end position="129"/>
    </location>
</feature>
<sequence length="130" mass="14210">MVNDSDVIPPSDSGDDVLDQAEWLAVPDIMELTGASLAEVKTWLQDRDIIGSRRGPNRAVYVPALFLTEEGPVFPLRGTIIVLADGGYRDDEIIRWLLASDDTLQGGSAIASLRDGSKTEVRRRAQEMAL</sequence>
<organism evidence="3 4">
    <name type="scientific">Ornithinimicrobium cryptoxanthini</name>
    <dbReference type="NCBI Taxonomy" id="2934161"/>
    <lineage>
        <taxon>Bacteria</taxon>
        <taxon>Bacillati</taxon>
        <taxon>Actinomycetota</taxon>
        <taxon>Actinomycetes</taxon>
        <taxon>Micrococcales</taxon>
        <taxon>Ornithinimicrobiaceae</taxon>
        <taxon>Ornithinimicrobium</taxon>
    </lineage>
</organism>
<feature type="domain" description="DNA-binding protein Rv2175c wHTH" evidence="2">
    <location>
        <begin position="14"/>
        <end position="67"/>
    </location>
</feature>
<dbReference type="GO" id="GO:0003677">
    <property type="term" value="F:DNA binding"/>
    <property type="evidence" value="ECO:0007669"/>
    <property type="project" value="UniProtKB-KW"/>
</dbReference>
<evidence type="ECO:0000313" key="3">
    <source>
        <dbReference type="EMBL" id="USQ77571.1"/>
    </source>
</evidence>
<reference evidence="3" key="1">
    <citation type="submission" date="2022-06" db="EMBL/GenBank/DDBJ databases">
        <title>Ornithinimicrobium JY.X270.</title>
        <authorList>
            <person name="Huang Y."/>
        </authorList>
    </citation>
    <scope>NUCLEOTIDE SEQUENCE</scope>
    <source>
        <strain evidence="3">JY.X270</strain>
    </source>
</reference>
<evidence type="ECO:0000259" key="2">
    <source>
        <dbReference type="Pfam" id="PF21531"/>
    </source>
</evidence>
<dbReference type="InterPro" id="IPR041098">
    <property type="entry name" value="Rv2175c_C"/>
</dbReference>
<keyword evidence="4" id="KW-1185">Reference proteome</keyword>
<evidence type="ECO:0000259" key="1">
    <source>
        <dbReference type="Pfam" id="PF18367"/>
    </source>
</evidence>
<dbReference type="Pfam" id="PF18367">
    <property type="entry name" value="Rv2175c_C"/>
    <property type="match status" value="1"/>
</dbReference>
<gene>
    <name evidence="3" type="ORF">NF557_06605</name>
</gene>
<dbReference type="EMBL" id="CP099490">
    <property type="protein sequence ID" value="USQ77571.1"/>
    <property type="molecule type" value="Genomic_DNA"/>
</dbReference>
<dbReference type="Proteomes" id="UP001056535">
    <property type="component" value="Chromosome"/>
</dbReference>
<evidence type="ECO:0000313" key="4">
    <source>
        <dbReference type="Proteomes" id="UP001056535"/>
    </source>
</evidence>
<dbReference type="InterPro" id="IPR048576">
    <property type="entry name" value="Rv2175c_wHTH"/>
</dbReference>
<accession>A0ABY4YLX9</accession>
<keyword evidence="3" id="KW-0238">DNA-binding</keyword>
<protein>
    <submittedName>
        <fullName evidence="3">Rv2175c family DNA-binding protein</fullName>
    </submittedName>
</protein>
<name>A0ABY4YLX9_9MICO</name>